<dbReference type="Pfam" id="PF00248">
    <property type="entry name" value="Aldo_ket_red"/>
    <property type="match status" value="1"/>
</dbReference>
<dbReference type="InterPro" id="IPR036812">
    <property type="entry name" value="NAD(P)_OxRdtase_dom_sf"/>
</dbReference>
<name>A0A418WQP1_9SPHN</name>
<dbReference type="Gene3D" id="3.20.20.100">
    <property type="entry name" value="NADP-dependent oxidoreductase domain"/>
    <property type="match status" value="1"/>
</dbReference>
<accession>A0A418WQP1</accession>
<dbReference type="InterPro" id="IPR020471">
    <property type="entry name" value="AKR"/>
</dbReference>
<feature type="domain" description="NADP-dependent oxidoreductase" evidence="2">
    <location>
        <begin position="17"/>
        <end position="312"/>
    </location>
</feature>
<proteinExistence type="predicted"/>
<gene>
    <name evidence="3" type="ORF">D3876_03920</name>
</gene>
<sequence>MSDIRTLGSSGLETPGLVLGGNVFGWTAGEATSFKILDRFIAAGGTMVDTADVYSAWIPGHRGGESETVIGRWLKQRRRRDDVLIATKVGMQPGEGGTGLAPARIAAAIEASLKRLNTDYVDLYYAHQDDAEVPQDAVLEAFDALVRAGKVRALGASNFSAKRLASALDISAANGLAAYSVLQPEFNLMTRDRFEGALQALCTERNLGVLSYFGLAAGFLTGKYRSVADLAKSQRGARIVPYLTDRGHAVLGVMDAVAAETGATLAQIALAWNATQPGITAPIASATSVAQLDELLAAMTLKLNTDQIARLDVASLEQASP</sequence>
<keyword evidence="1" id="KW-0560">Oxidoreductase</keyword>
<dbReference type="RefSeq" id="WP_119759756.1">
    <property type="nucleotide sequence ID" value="NZ_QYUM01000002.1"/>
</dbReference>
<dbReference type="InterPro" id="IPR050523">
    <property type="entry name" value="AKR_Detox_Biosynth"/>
</dbReference>
<reference evidence="3 4" key="1">
    <citation type="submission" date="2018-09" db="EMBL/GenBank/DDBJ databases">
        <authorList>
            <person name="Zhu H."/>
        </authorList>
    </citation>
    <scope>NUCLEOTIDE SEQUENCE [LARGE SCALE GENOMIC DNA]</scope>
    <source>
        <strain evidence="3 4">K2R01-6</strain>
    </source>
</reference>
<dbReference type="GO" id="GO:0016491">
    <property type="term" value="F:oxidoreductase activity"/>
    <property type="evidence" value="ECO:0007669"/>
    <property type="project" value="UniProtKB-KW"/>
</dbReference>
<organism evidence="3 4">
    <name type="scientific">Sphingomonas cavernae</name>
    <dbReference type="NCBI Taxonomy" id="2320861"/>
    <lineage>
        <taxon>Bacteria</taxon>
        <taxon>Pseudomonadati</taxon>
        <taxon>Pseudomonadota</taxon>
        <taxon>Alphaproteobacteria</taxon>
        <taxon>Sphingomonadales</taxon>
        <taxon>Sphingomonadaceae</taxon>
        <taxon>Sphingomonas</taxon>
    </lineage>
</organism>
<evidence type="ECO:0000259" key="2">
    <source>
        <dbReference type="Pfam" id="PF00248"/>
    </source>
</evidence>
<dbReference type="Proteomes" id="UP000286100">
    <property type="component" value="Unassembled WGS sequence"/>
</dbReference>
<dbReference type="InterPro" id="IPR023210">
    <property type="entry name" value="NADP_OxRdtase_dom"/>
</dbReference>
<evidence type="ECO:0000313" key="4">
    <source>
        <dbReference type="Proteomes" id="UP000286100"/>
    </source>
</evidence>
<dbReference type="PANTHER" id="PTHR43364">
    <property type="entry name" value="NADH-SPECIFIC METHYLGLYOXAL REDUCTASE-RELATED"/>
    <property type="match status" value="1"/>
</dbReference>
<protein>
    <submittedName>
        <fullName evidence="3">Aldo/keto reductase</fullName>
    </submittedName>
</protein>
<dbReference type="PANTHER" id="PTHR43364:SF6">
    <property type="entry name" value="OXIDOREDUCTASE-RELATED"/>
    <property type="match status" value="1"/>
</dbReference>
<dbReference type="EMBL" id="QYUM01000002">
    <property type="protein sequence ID" value="RJF93479.1"/>
    <property type="molecule type" value="Genomic_DNA"/>
</dbReference>
<dbReference type="CDD" id="cd19081">
    <property type="entry name" value="AKR_AKR9C1"/>
    <property type="match status" value="1"/>
</dbReference>
<evidence type="ECO:0000313" key="3">
    <source>
        <dbReference type="EMBL" id="RJF93479.1"/>
    </source>
</evidence>
<dbReference type="AlphaFoldDB" id="A0A418WQP1"/>
<comment type="caution">
    <text evidence="3">The sequence shown here is derived from an EMBL/GenBank/DDBJ whole genome shotgun (WGS) entry which is preliminary data.</text>
</comment>
<evidence type="ECO:0000256" key="1">
    <source>
        <dbReference type="ARBA" id="ARBA00023002"/>
    </source>
</evidence>
<dbReference type="OrthoDB" id="7181835at2"/>
<dbReference type="SUPFAM" id="SSF51430">
    <property type="entry name" value="NAD(P)-linked oxidoreductase"/>
    <property type="match status" value="1"/>
</dbReference>
<dbReference type="PRINTS" id="PR00069">
    <property type="entry name" value="ALDKETRDTASE"/>
</dbReference>
<dbReference type="GO" id="GO:0005829">
    <property type="term" value="C:cytosol"/>
    <property type="evidence" value="ECO:0007669"/>
    <property type="project" value="TreeGrafter"/>
</dbReference>
<keyword evidence="4" id="KW-1185">Reference proteome</keyword>
<dbReference type="FunFam" id="3.20.20.100:FF:000004">
    <property type="entry name" value="Oxidoreductase, aldo/keto reductase"/>
    <property type="match status" value="1"/>
</dbReference>